<feature type="region of interest" description="Disordered" evidence="1">
    <location>
        <begin position="20"/>
        <end position="44"/>
    </location>
</feature>
<dbReference type="InterPro" id="IPR001810">
    <property type="entry name" value="F-box_dom"/>
</dbReference>
<dbReference type="PROSITE" id="PS50181">
    <property type="entry name" value="FBOX"/>
    <property type="match status" value="1"/>
</dbReference>
<organism evidence="3 4">
    <name type="scientific">Vespula maculifrons</name>
    <name type="common">Eastern yellow jacket</name>
    <name type="synonym">Wasp</name>
    <dbReference type="NCBI Taxonomy" id="7453"/>
    <lineage>
        <taxon>Eukaryota</taxon>
        <taxon>Metazoa</taxon>
        <taxon>Ecdysozoa</taxon>
        <taxon>Arthropoda</taxon>
        <taxon>Hexapoda</taxon>
        <taxon>Insecta</taxon>
        <taxon>Pterygota</taxon>
        <taxon>Neoptera</taxon>
        <taxon>Endopterygota</taxon>
        <taxon>Hymenoptera</taxon>
        <taxon>Apocrita</taxon>
        <taxon>Aculeata</taxon>
        <taxon>Vespoidea</taxon>
        <taxon>Vespidae</taxon>
        <taxon>Vespinae</taxon>
        <taxon>Vespula</taxon>
    </lineage>
</organism>
<evidence type="ECO:0000313" key="3">
    <source>
        <dbReference type="EMBL" id="KAL2726075.1"/>
    </source>
</evidence>
<dbReference type="Pfam" id="PF12937">
    <property type="entry name" value="F-box-like"/>
    <property type="match status" value="1"/>
</dbReference>
<evidence type="ECO:0000313" key="4">
    <source>
        <dbReference type="Proteomes" id="UP001607303"/>
    </source>
</evidence>
<dbReference type="AlphaFoldDB" id="A0ABD2B034"/>
<dbReference type="EMBL" id="JAYRBN010000109">
    <property type="protein sequence ID" value="KAL2726075.1"/>
    <property type="molecule type" value="Genomic_DNA"/>
</dbReference>
<dbReference type="Gene3D" id="1.20.1280.50">
    <property type="match status" value="1"/>
</dbReference>
<dbReference type="InterPro" id="IPR047118">
    <property type="entry name" value="Fbxo7"/>
</dbReference>
<evidence type="ECO:0000256" key="1">
    <source>
        <dbReference type="SAM" id="MobiDB-lite"/>
    </source>
</evidence>
<protein>
    <submittedName>
        <fullName evidence="3">F-box only protein 7-like isoform X2</fullName>
    </submittedName>
</protein>
<name>A0ABD2B034_VESMC</name>
<gene>
    <name evidence="3" type="ORF">V1477_017889</name>
</gene>
<dbReference type="Gene3D" id="3.40.1000.30">
    <property type="match status" value="1"/>
</dbReference>
<keyword evidence="4" id="KW-1185">Reference proteome</keyword>
<dbReference type="InterPro" id="IPR036047">
    <property type="entry name" value="F-box-like_dom_sf"/>
</dbReference>
<sequence>MAESYDSGVSSVVTGVVSHGQARLPDTSEEEETIGCTTPVEDSTSTKLTSTLENYLKKLDENTTHHEYMIALFIVLFSESGFYVLPMSEASFSKNKKLIYTSPKQWKTMKNIYEIKLVLKDLPNVICKLVAISSGDRLILNFFSTMGEKNVYSIAIQSLRYVNPFSNNLTSRYMNLKEISHRFKDALVMRVRADILTEAGLINPSLQGLPTELKLKILGMLEAPALMQVSQCSRHFNILSKEPRLWQALLRRDFAEKQVKPDKSWLSCYRTRYTERNRKRRHHDTSCSICEPEISRYHPSLVQPRVDVPPNVGSYNMPSLADFLRLHSSRQSHLDFSSLFRYRFGSRFGQDESTKTVATCDNTEKERTTSQINGDTGSFKIRIVHFNLSLSGVVSLLGLADDDEVLAGTSEESRKKALWQFYSTGMLTHSHSDGEFPIYSHGINTATNTTY</sequence>
<dbReference type="Proteomes" id="UP001607303">
    <property type="component" value="Unassembled WGS sequence"/>
</dbReference>
<evidence type="ECO:0000259" key="2">
    <source>
        <dbReference type="PROSITE" id="PS50181"/>
    </source>
</evidence>
<proteinExistence type="predicted"/>
<dbReference type="SUPFAM" id="SSF81383">
    <property type="entry name" value="F-box domain"/>
    <property type="match status" value="1"/>
</dbReference>
<dbReference type="PANTHER" id="PTHR15537:SF2">
    <property type="entry name" value="F-BOX ONLY PROTEIN 7"/>
    <property type="match status" value="1"/>
</dbReference>
<comment type="caution">
    <text evidence="3">The sequence shown here is derived from an EMBL/GenBank/DDBJ whole genome shotgun (WGS) entry which is preliminary data.</text>
</comment>
<feature type="domain" description="F-box" evidence="2">
    <location>
        <begin position="203"/>
        <end position="249"/>
    </location>
</feature>
<reference evidence="3 4" key="1">
    <citation type="journal article" date="2024" name="Ann. Entomol. Soc. Am.">
        <title>Genomic analyses of the southern and eastern yellowjacket wasps (Hymenoptera: Vespidae) reveal evolutionary signatures of social life.</title>
        <authorList>
            <person name="Catto M.A."/>
            <person name="Caine P.B."/>
            <person name="Orr S.E."/>
            <person name="Hunt B.G."/>
            <person name="Goodisman M.A.D."/>
        </authorList>
    </citation>
    <scope>NUCLEOTIDE SEQUENCE [LARGE SCALE GENOMIC DNA]</scope>
    <source>
        <strain evidence="3">232</strain>
        <tissue evidence="3">Head and thorax</tissue>
    </source>
</reference>
<dbReference type="PANTHER" id="PTHR15537">
    <property type="entry name" value="F-BOX ONLY PROTEIN 7"/>
    <property type="match status" value="1"/>
</dbReference>
<accession>A0ABD2B034</accession>